<comment type="function">
    <text evidence="10">Catalyzes the epimerization of the S- and R-forms of NAD(P)HX, a damaged form of NAD(P)H that is a result of enzymatic or heat-dependent hydration. This is a prerequisite for the S-specific NAD(P)H-hydrate dehydratase to allow the repair of both epimers of NAD(P)HX.</text>
</comment>
<evidence type="ECO:0000256" key="3">
    <source>
        <dbReference type="ARBA" id="ARBA00012228"/>
    </source>
</evidence>
<feature type="domain" description="YjeF N-terminal" evidence="11">
    <location>
        <begin position="10"/>
        <end position="229"/>
    </location>
</feature>
<comment type="catalytic activity">
    <reaction evidence="1 10">
        <text>(6R)-NADHX = (6S)-NADHX</text>
        <dbReference type="Rhea" id="RHEA:32215"/>
        <dbReference type="ChEBI" id="CHEBI:64074"/>
        <dbReference type="ChEBI" id="CHEBI:64075"/>
        <dbReference type="EC" id="5.1.99.6"/>
    </reaction>
</comment>
<evidence type="ECO:0000259" key="11">
    <source>
        <dbReference type="PROSITE" id="PS51385"/>
    </source>
</evidence>
<dbReference type="Proteomes" id="UP000006671">
    <property type="component" value="Unassembled WGS sequence"/>
</dbReference>
<dbReference type="STRING" id="5762.D2VZG8"/>
<evidence type="ECO:0000256" key="10">
    <source>
        <dbReference type="HAMAP-Rule" id="MF_03159"/>
    </source>
</evidence>
<sequence>MHKYLSASESLEIDVELMGESYGFSTDQLMELAGLSVSHACVEAFPLSGLKNGGKCLIVCGPGNNGGDGLVCARHLKQFGYSPIVLYPKKEAAQKDLYKRLLLQCTHFSIPIHYETNSPLLEDSSFDFIVDAIFGYSFSGKQGIREPFKTVIDTLKKPGNNTPILSIDLPSGWDVDNENIEENLQIGLRCDVIVSLPSPKKCAIHFKGRHFIGGRFMPQSLLDKLQIDLPPYEGTKIIIELPSKL</sequence>
<dbReference type="Pfam" id="PF03853">
    <property type="entry name" value="YjeF_N"/>
    <property type="match status" value="1"/>
</dbReference>
<dbReference type="GeneID" id="8857720"/>
<dbReference type="GO" id="GO:0000166">
    <property type="term" value="F:nucleotide binding"/>
    <property type="evidence" value="ECO:0007669"/>
    <property type="project" value="UniProtKB-KW"/>
</dbReference>
<feature type="binding site" evidence="10">
    <location>
        <position position="168"/>
    </location>
    <ligand>
        <name>(6S)-NADPHX</name>
        <dbReference type="ChEBI" id="CHEBI:64076"/>
    </ligand>
</feature>
<evidence type="ECO:0000313" key="12">
    <source>
        <dbReference type="EMBL" id="EFC37844.1"/>
    </source>
</evidence>
<dbReference type="EC" id="5.1.99.6" evidence="3 10"/>
<keyword evidence="9 10" id="KW-0413">Isomerase</keyword>
<dbReference type="GO" id="GO:0046872">
    <property type="term" value="F:metal ion binding"/>
    <property type="evidence" value="ECO:0007669"/>
    <property type="project" value="UniProtKB-KW"/>
</dbReference>
<evidence type="ECO:0000256" key="6">
    <source>
        <dbReference type="ARBA" id="ARBA00022857"/>
    </source>
</evidence>
<feature type="binding site" evidence="10">
    <location>
        <begin position="64"/>
        <end position="68"/>
    </location>
    <ligand>
        <name>(6S)-NADPHX</name>
        <dbReference type="ChEBI" id="CHEBI:64076"/>
    </ligand>
</feature>
<accession>D2VZG8</accession>
<keyword evidence="8 10" id="KW-0520">NAD</keyword>
<comment type="cofactor">
    <cofactor evidence="10">
        <name>K(+)</name>
        <dbReference type="ChEBI" id="CHEBI:29103"/>
    </cofactor>
    <text evidence="10">Binds 1 potassium ion per subunit.</text>
</comment>
<dbReference type="GO" id="GO:0052856">
    <property type="term" value="F:NAD(P)HX epimerase activity"/>
    <property type="evidence" value="ECO:0007669"/>
    <property type="project" value="UniProtKB-UniRule"/>
</dbReference>
<evidence type="ECO:0000256" key="9">
    <source>
        <dbReference type="ARBA" id="ARBA00023235"/>
    </source>
</evidence>
<dbReference type="FunCoup" id="D2VZG8">
    <property type="interactions" value="34"/>
</dbReference>
<dbReference type="PANTHER" id="PTHR13232:SF10">
    <property type="entry name" value="NAD(P)H-HYDRATE EPIMERASE"/>
    <property type="match status" value="1"/>
</dbReference>
<dbReference type="OMA" id="SMFRGRY"/>
<keyword evidence="13" id="KW-1185">Reference proteome</keyword>
<dbReference type="OrthoDB" id="10064708at2759"/>
<comment type="catalytic activity">
    <reaction evidence="2 10">
        <text>(6R)-NADPHX = (6S)-NADPHX</text>
        <dbReference type="Rhea" id="RHEA:32227"/>
        <dbReference type="ChEBI" id="CHEBI:64076"/>
        <dbReference type="ChEBI" id="CHEBI:64077"/>
        <dbReference type="EC" id="5.1.99.6"/>
    </reaction>
</comment>
<dbReference type="InParanoid" id="D2VZG8"/>
<dbReference type="PROSITE" id="PS51385">
    <property type="entry name" value="YJEF_N"/>
    <property type="match status" value="1"/>
</dbReference>
<evidence type="ECO:0000313" key="13">
    <source>
        <dbReference type="Proteomes" id="UP000006671"/>
    </source>
</evidence>
<keyword evidence="6" id="KW-0521">NADP</keyword>
<dbReference type="Gene3D" id="3.40.50.10260">
    <property type="entry name" value="YjeF N-terminal domain"/>
    <property type="match status" value="1"/>
</dbReference>
<evidence type="ECO:0000256" key="4">
    <source>
        <dbReference type="ARBA" id="ARBA00022723"/>
    </source>
</evidence>
<gene>
    <name evidence="12" type="ORF">NAEGRDRAFT_74483</name>
</gene>
<dbReference type="InterPro" id="IPR004443">
    <property type="entry name" value="YjeF_N_dom"/>
</dbReference>
<name>D2VZG8_NAEGR</name>
<keyword evidence="4 10" id="KW-0479">Metal-binding</keyword>
<evidence type="ECO:0000256" key="8">
    <source>
        <dbReference type="ARBA" id="ARBA00023027"/>
    </source>
</evidence>
<dbReference type="RefSeq" id="XP_002670588.1">
    <property type="nucleotide sequence ID" value="XM_002670542.1"/>
</dbReference>
<dbReference type="InterPro" id="IPR036652">
    <property type="entry name" value="YjeF_N_dom_sf"/>
</dbReference>
<reference evidence="12 13" key="1">
    <citation type="journal article" date="2010" name="Cell">
        <title>The genome of Naegleria gruberi illuminates early eukaryotic versatility.</title>
        <authorList>
            <person name="Fritz-Laylin L.K."/>
            <person name="Prochnik S.E."/>
            <person name="Ginger M.L."/>
            <person name="Dacks J.B."/>
            <person name="Carpenter M.L."/>
            <person name="Field M.C."/>
            <person name="Kuo A."/>
            <person name="Paredez A."/>
            <person name="Chapman J."/>
            <person name="Pham J."/>
            <person name="Shu S."/>
            <person name="Neupane R."/>
            <person name="Cipriano M."/>
            <person name="Mancuso J."/>
            <person name="Tu H."/>
            <person name="Salamov A."/>
            <person name="Lindquist E."/>
            <person name="Shapiro H."/>
            <person name="Lucas S."/>
            <person name="Grigoriev I.V."/>
            <person name="Cande W.Z."/>
            <person name="Fulton C."/>
            <person name="Rokhsar D.S."/>
            <person name="Dawson S.C."/>
        </authorList>
    </citation>
    <scope>NUCLEOTIDE SEQUENCE [LARGE SCALE GENOMIC DNA]</scope>
    <source>
        <strain evidence="12 13">NEG-M</strain>
    </source>
</reference>
<dbReference type="NCBIfam" id="TIGR00197">
    <property type="entry name" value="yjeF_nterm"/>
    <property type="match status" value="1"/>
</dbReference>
<evidence type="ECO:0000256" key="5">
    <source>
        <dbReference type="ARBA" id="ARBA00022741"/>
    </source>
</evidence>
<evidence type="ECO:0000256" key="2">
    <source>
        <dbReference type="ARBA" id="ARBA00000909"/>
    </source>
</evidence>
<dbReference type="PANTHER" id="PTHR13232">
    <property type="entry name" value="NAD(P)H-HYDRATE EPIMERASE"/>
    <property type="match status" value="1"/>
</dbReference>
<dbReference type="GO" id="GO:0005739">
    <property type="term" value="C:mitochondrion"/>
    <property type="evidence" value="ECO:0007669"/>
    <property type="project" value="TreeGrafter"/>
</dbReference>
<protein>
    <recommendedName>
        <fullName evidence="3 10">NAD(P)H-hydrate epimerase</fullName>
        <ecNumber evidence="3 10">5.1.99.6</ecNumber>
    </recommendedName>
    <alternativeName>
        <fullName evidence="10">NAD(P)HX epimerase</fullName>
    </alternativeName>
</protein>
<keyword evidence="5 10" id="KW-0547">Nucleotide-binding</keyword>
<dbReference type="HAMAP" id="MF_01966">
    <property type="entry name" value="NADHX_epimerase"/>
    <property type="match status" value="1"/>
</dbReference>
<feature type="binding site" evidence="10">
    <location>
        <position position="65"/>
    </location>
    <ligand>
        <name>K(+)</name>
        <dbReference type="ChEBI" id="CHEBI:29103"/>
    </ligand>
</feature>
<dbReference type="AlphaFoldDB" id="D2VZG8"/>
<comment type="similarity">
    <text evidence="10">Belongs to the NnrE/AIBP family.</text>
</comment>
<proteinExistence type="inferred from homology"/>
<dbReference type="eggNOG" id="KOG2585">
    <property type="taxonomic scope" value="Eukaryota"/>
</dbReference>
<comment type="caution">
    <text evidence="10">Lacks conserved residue(s) required for the propagation of feature annotation.</text>
</comment>
<evidence type="ECO:0000256" key="1">
    <source>
        <dbReference type="ARBA" id="ARBA00000013"/>
    </source>
</evidence>
<dbReference type="EMBL" id="GG738914">
    <property type="protein sequence ID" value="EFC37844.1"/>
    <property type="molecule type" value="Genomic_DNA"/>
</dbReference>
<dbReference type="SUPFAM" id="SSF64153">
    <property type="entry name" value="YjeF N-terminal domain-like"/>
    <property type="match status" value="1"/>
</dbReference>
<organism evidence="13">
    <name type="scientific">Naegleria gruberi</name>
    <name type="common">Amoeba</name>
    <dbReference type="NCBI Taxonomy" id="5762"/>
    <lineage>
        <taxon>Eukaryota</taxon>
        <taxon>Discoba</taxon>
        <taxon>Heterolobosea</taxon>
        <taxon>Tetramitia</taxon>
        <taxon>Eutetramitia</taxon>
        <taxon>Vahlkampfiidae</taxon>
        <taxon>Naegleria</taxon>
    </lineage>
</organism>
<dbReference type="VEuPathDB" id="AmoebaDB:NAEGRDRAFT_74483"/>
<evidence type="ECO:0000256" key="7">
    <source>
        <dbReference type="ARBA" id="ARBA00022958"/>
    </source>
</evidence>
<feature type="binding site" evidence="10">
    <location>
        <position position="171"/>
    </location>
    <ligand>
        <name>K(+)</name>
        <dbReference type="ChEBI" id="CHEBI:29103"/>
    </ligand>
</feature>
<keyword evidence="7 10" id="KW-0630">Potassium</keyword>
<dbReference type="KEGG" id="ngr:NAEGRDRAFT_74483"/>
<dbReference type="InterPro" id="IPR032976">
    <property type="entry name" value="YJEFN_prot_NAXE-like"/>
</dbReference>
<feature type="binding site" evidence="10">
    <location>
        <position position="131"/>
    </location>
    <ligand>
        <name>K(+)</name>
        <dbReference type="ChEBI" id="CHEBI:29103"/>
    </ligand>
</feature>